<keyword evidence="5 9" id="KW-0697">Rotamase</keyword>
<name>A0A832E933_9BACT</name>
<dbReference type="Pfam" id="PF00254">
    <property type="entry name" value="FKBP_C"/>
    <property type="match status" value="1"/>
</dbReference>
<accession>A0A832E933</accession>
<evidence type="ECO:0000259" key="11">
    <source>
        <dbReference type="PROSITE" id="PS50059"/>
    </source>
</evidence>
<comment type="subcellular location">
    <subcellularLocation>
        <location evidence="2">Cytoplasm</location>
    </subcellularLocation>
</comment>
<proteinExistence type="inferred from homology"/>
<evidence type="ECO:0000256" key="9">
    <source>
        <dbReference type="PROSITE-ProRule" id="PRU00277"/>
    </source>
</evidence>
<dbReference type="GO" id="GO:0003755">
    <property type="term" value="F:peptidyl-prolyl cis-trans isomerase activity"/>
    <property type="evidence" value="ECO:0007669"/>
    <property type="project" value="UniProtKB-UniRule"/>
</dbReference>
<evidence type="ECO:0000256" key="2">
    <source>
        <dbReference type="ARBA" id="ARBA00004496"/>
    </source>
</evidence>
<evidence type="ECO:0000256" key="5">
    <source>
        <dbReference type="ARBA" id="ARBA00023110"/>
    </source>
</evidence>
<protein>
    <recommendedName>
        <fullName evidence="10">Peptidyl-prolyl cis-trans isomerase</fullName>
        <ecNumber evidence="10">5.2.1.8</ecNumber>
    </recommendedName>
</protein>
<dbReference type="EC" id="5.2.1.8" evidence="10"/>
<comment type="function">
    <text evidence="8">Also involved in hydrogenase metallocenter assembly, probably by participating in the nickel insertion step. This function in hydrogenase biosynthesis requires chaperone activity and the presence of the metal-binding domain, but not PPIase activity.</text>
</comment>
<dbReference type="PROSITE" id="PS50059">
    <property type="entry name" value="FKBP_PPIASE"/>
    <property type="match status" value="1"/>
</dbReference>
<dbReference type="SUPFAM" id="SSF54534">
    <property type="entry name" value="FKBP-like"/>
    <property type="match status" value="1"/>
</dbReference>
<keyword evidence="4" id="KW-0963">Cytoplasm</keyword>
<dbReference type="Gene3D" id="3.10.50.40">
    <property type="match status" value="1"/>
</dbReference>
<dbReference type="PANTHER" id="PTHR47861:SF3">
    <property type="entry name" value="FKBP-TYPE PEPTIDYL-PROLYL CIS-TRANS ISOMERASE SLYD"/>
    <property type="match status" value="1"/>
</dbReference>
<dbReference type="GO" id="GO:0042026">
    <property type="term" value="P:protein refolding"/>
    <property type="evidence" value="ECO:0007669"/>
    <property type="project" value="UniProtKB-ARBA"/>
</dbReference>
<evidence type="ECO:0000256" key="1">
    <source>
        <dbReference type="ARBA" id="ARBA00000971"/>
    </source>
</evidence>
<evidence type="ECO:0000256" key="6">
    <source>
        <dbReference type="ARBA" id="ARBA00023186"/>
    </source>
</evidence>
<sequence>MRGKPGEGRGVHIVGTTGTETPMEVLKDRFVVLEYTVTLEDGTVVLGGAQPAALNFAVGYGQILPALEARLLGHTEGETLRFVIPAEEAFGSYEPRQVRRRSFEEFPQGRTLQPGKWVVASNDRTGAQYTYYVQSKDEDGVVLDFNHPLAGKDLHYRVTIVKVRDLFPEELVELRPCRTEP</sequence>
<dbReference type="PANTHER" id="PTHR47861">
    <property type="entry name" value="FKBP-TYPE PEPTIDYL-PROLYL CIS-TRANS ISOMERASE SLYD"/>
    <property type="match status" value="1"/>
</dbReference>
<dbReference type="EMBL" id="DSTK01000005">
    <property type="protein sequence ID" value="HFK95797.1"/>
    <property type="molecule type" value="Genomic_DNA"/>
</dbReference>
<keyword evidence="7 9" id="KW-0413">Isomerase</keyword>
<organism evidence="12">
    <name type="scientific">Desulfacinum infernum</name>
    <dbReference type="NCBI Taxonomy" id="35837"/>
    <lineage>
        <taxon>Bacteria</taxon>
        <taxon>Pseudomonadati</taxon>
        <taxon>Thermodesulfobacteriota</taxon>
        <taxon>Syntrophobacteria</taxon>
        <taxon>Syntrophobacterales</taxon>
        <taxon>Syntrophobacteraceae</taxon>
        <taxon>Desulfacinum</taxon>
    </lineage>
</organism>
<comment type="catalytic activity">
    <reaction evidence="1 9 10">
        <text>[protein]-peptidylproline (omega=180) = [protein]-peptidylproline (omega=0)</text>
        <dbReference type="Rhea" id="RHEA:16237"/>
        <dbReference type="Rhea" id="RHEA-COMP:10747"/>
        <dbReference type="Rhea" id="RHEA-COMP:10748"/>
        <dbReference type="ChEBI" id="CHEBI:83833"/>
        <dbReference type="ChEBI" id="CHEBI:83834"/>
        <dbReference type="EC" id="5.2.1.8"/>
    </reaction>
</comment>
<evidence type="ECO:0000256" key="8">
    <source>
        <dbReference type="ARBA" id="ARBA00037071"/>
    </source>
</evidence>
<gene>
    <name evidence="12" type="ORF">ENS06_00565</name>
</gene>
<evidence type="ECO:0000256" key="10">
    <source>
        <dbReference type="RuleBase" id="RU003915"/>
    </source>
</evidence>
<keyword evidence="6" id="KW-0143">Chaperone</keyword>
<comment type="caution">
    <text evidence="12">The sequence shown here is derived from an EMBL/GenBank/DDBJ whole genome shotgun (WGS) entry which is preliminary data.</text>
</comment>
<dbReference type="InterPro" id="IPR046357">
    <property type="entry name" value="PPIase_dom_sf"/>
</dbReference>
<dbReference type="AlphaFoldDB" id="A0A832E933"/>
<feature type="domain" description="PPIase FKBP-type" evidence="11">
    <location>
        <begin position="28"/>
        <end position="112"/>
    </location>
</feature>
<comment type="similarity">
    <text evidence="3 10">Belongs to the FKBP-type PPIase family.</text>
</comment>
<reference evidence="12" key="1">
    <citation type="journal article" date="2020" name="mSystems">
        <title>Genome- and Community-Level Interaction Insights into Carbon Utilization and Element Cycling Functions of Hydrothermarchaeota in Hydrothermal Sediment.</title>
        <authorList>
            <person name="Zhou Z."/>
            <person name="Liu Y."/>
            <person name="Xu W."/>
            <person name="Pan J."/>
            <person name="Luo Z.H."/>
            <person name="Li M."/>
        </authorList>
    </citation>
    <scope>NUCLEOTIDE SEQUENCE [LARGE SCALE GENOMIC DNA]</scope>
    <source>
        <strain evidence="12">SpSt-456</strain>
    </source>
</reference>
<dbReference type="InterPro" id="IPR001179">
    <property type="entry name" value="PPIase_FKBP_dom"/>
</dbReference>
<evidence type="ECO:0000313" key="12">
    <source>
        <dbReference type="EMBL" id="HFK95797.1"/>
    </source>
</evidence>
<evidence type="ECO:0000256" key="7">
    <source>
        <dbReference type="ARBA" id="ARBA00023235"/>
    </source>
</evidence>
<evidence type="ECO:0000256" key="3">
    <source>
        <dbReference type="ARBA" id="ARBA00006577"/>
    </source>
</evidence>
<dbReference type="GO" id="GO:0005737">
    <property type="term" value="C:cytoplasm"/>
    <property type="evidence" value="ECO:0007669"/>
    <property type="project" value="UniProtKB-SubCell"/>
</dbReference>
<evidence type="ECO:0000256" key="4">
    <source>
        <dbReference type="ARBA" id="ARBA00022490"/>
    </source>
</evidence>